<dbReference type="Pfam" id="PF14291">
    <property type="entry name" value="DUF4371"/>
    <property type="match status" value="1"/>
</dbReference>
<feature type="coiled-coil region" evidence="1">
    <location>
        <begin position="453"/>
        <end position="480"/>
    </location>
</feature>
<dbReference type="AlphaFoldDB" id="A0A8B8GE74"/>
<keyword evidence="1" id="KW-0175">Coiled coil</keyword>
<dbReference type="InterPro" id="IPR025398">
    <property type="entry name" value="DUF4371"/>
</dbReference>
<reference evidence="4" key="1">
    <citation type="submission" date="2025-08" db="UniProtKB">
        <authorList>
            <consortium name="RefSeq"/>
        </authorList>
    </citation>
    <scope>IDENTIFICATION</scope>
    <source>
        <tissue evidence="4">Whole body</tissue>
    </source>
</reference>
<sequence>MDTYVTVEHLLNIHFSSLPLEKKIEIKKEGRPMPNLNIIQIKKTKSREFKRSFNKDIYSKHDWLCGCSKTNRLFCFPCILFCRTSGDKNWSQNGINDLAHLNNKMSTHIKSTLHLNAHLNLKLLGKQDIRQQLSNAFRLSIQKHDETVTNNRYILSKIIDCIKFCGAFELALRGHNEKSDSENPGIFRGLINFSSELDNTLKLHLEQSTVFKGLSKIIQNEMLECKLFVIRQNIKNEIKNADFFSVISNETIDVSAQFQMSIIFRYILSNGTPVERFWGFFNPSGHDAKSLSECIKYNLKEVTENHDKLISQSYDGAAVMSGRLSGVQKLIKDEYKNAHFVHCYAHQLNLILSQATMHNRDVRIFFSNLTDVTNFFSNSPQRVAVLDKVVNPRSSNTRWNFKSRIVNTVHENRELLIECMEEIENTFNQNIAINQACAIHILYNQLQKRKIDSTEVKNAISRFEENIQKERRNFDNFQNEMPGEVTQCRQKRKRDDDTLLSRICVAKEVCDILIVCVKDRFEYKAHLRGRRTVIFRCAKIQDEFIDSHELTVSSVLEVEKSLM</sequence>
<accession>A0A8B8GE74</accession>
<evidence type="ECO:0000256" key="1">
    <source>
        <dbReference type="SAM" id="Coils"/>
    </source>
</evidence>
<dbReference type="InterPro" id="IPR012337">
    <property type="entry name" value="RNaseH-like_sf"/>
</dbReference>
<dbReference type="PANTHER" id="PTHR45749">
    <property type="match status" value="1"/>
</dbReference>
<proteinExistence type="predicted"/>
<gene>
    <name evidence="4" type="primary">LOC112691004</name>
</gene>
<feature type="domain" description="DUF4371" evidence="2">
    <location>
        <begin position="118"/>
        <end position="326"/>
    </location>
</feature>
<evidence type="ECO:0000259" key="2">
    <source>
        <dbReference type="Pfam" id="PF14291"/>
    </source>
</evidence>
<dbReference type="SUPFAM" id="SSF53098">
    <property type="entry name" value="Ribonuclease H-like"/>
    <property type="match status" value="1"/>
</dbReference>
<dbReference type="Proteomes" id="UP000694846">
    <property type="component" value="Unplaced"/>
</dbReference>
<evidence type="ECO:0000313" key="4">
    <source>
        <dbReference type="RefSeq" id="XP_025420901.1"/>
    </source>
</evidence>
<protein>
    <submittedName>
        <fullName evidence="4">Zinc finger MYM-type protein 1-like</fullName>
    </submittedName>
</protein>
<dbReference type="PANTHER" id="PTHR45749:SF28">
    <property type="entry name" value="ZINC FINGER MYM-TYPE PROTEIN 1-LIKE-RELATED"/>
    <property type="match status" value="1"/>
</dbReference>
<name>A0A8B8GE74_9HEMI</name>
<evidence type="ECO:0000313" key="3">
    <source>
        <dbReference type="Proteomes" id="UP000694846"/>
    </source>
</evidence>
<dbReference type="OrthoDB" id="6609876at2759"/>
<keyword evidence="3" id="KW-1185">Reference proteome</keyword>
<dbReference type="GeneID" id="112691004"/>
<organism evidence="3 4">
    <name type="scientific">Sipha flava</name>
    <name type="common">yellow sugarcane aphid</name>
    <dbReference type="NCBI Taxonomy" id="143950"/>
    <lineage>
        <taxon>Eukaryota</taxon>
        <taxon>Metazoa</taxon>
        <taxon>Ecdysozoa</taxon>
        <taxon>Arthropoda</taxon>
        <taxon>Hexapoda</taxon>
        <taxon>Insecta</taxon>
        <taxon>Pterygota</taxon>
        <taxon>Neoptera</taxon>
        <taxon>Paraneoptera</taxon>
        <taxon>Hemiptera</taxon>
        <taxon>Sternorrhyncha</taxon>
        <taxon>Aphidomorpha</taxon>
        <taxon>Aphidoidea</taxon>
        <taxon>Aphididae</taxon>
        <taxon>Sipha</taxon>
    </lineage>
</organism>
<dbReference type="RefSeq" id="XP_025420901.1">
    <property type="nucleotide sequence ID" value="XM_025565116.1"/>
</dbReference>